<dbReference type="InterPro" id="IPR024624">
    <property type="entry name" value="Pyridox_Oxase_Alr4036_FMN-bd"/>
</dbReference>
<evidence type="ECO:0000256" key="1">
    <source>
        <dbReference type="ARBA" id="ARBA00001917"/>
    </source>
</evidence>
<keyword evidence="4" id="KW-0560">Oxidoreductase</keyword>
<dbReference type="EMBL" id="NJGU01000009">
    <property type="protein sequence ID" value="OWY27908.1"/>
    <property type="molecule type" value="Genomic_DNA"/>
</dbReference>
<sequence>MPQATLKELEELVWKSLAEGACPGLSSFTMWQLATAGLDGAPQVRTVVLRGAERATGRLVLHTDLRSAKVAELRREPRLAMVVSDLPNYRQIRIEGRATIHAGDEVAQAAWAANRPHTLILYQTPYAPGTPVAAPESAQAPAQVDAAKAYANFAVIAVTVSRIEYLDISPGAHRRASFILSGEGVEATWLAP</sequence>
<accession>A0A246WNI4</accession>
<evidence type="ECO:0000313" key="7">
    <source>
        <dbReference type="Proteomes" id="UP000197596"/>
    </source>
</evidence>
<proteinExistence type="predicted"/>
<protein>
    <submittedName>
        <fullName evidence="6">Pyridoxamine 5'-phosphate oxidase</fullName>
    </submittedName>
</protein>
<reference evidence="6 7" key="1">
    <citation type="submission" date="2017-06" db="EMBL/GenBank/DDBJ databases">
        <title>Herbaspirillum phytohormonus sp. nov., isolated from the root nodule of Robinia pseudoacacia in lead-zinc mine.</title>
        <authorList>
            <person name="Fan M."/>
            <person name="Lin Y."/>
        </authorList>
    </citation>
    <scope>NUCLEOTIDE SEQUENCE [LARGE SCALE GENOMIC DNA]</scope>
    <source>
        <strain evidence="6 7">HZ10</strain>
    </source>
</reference>
<dbReference type="PANTHER" id="PTHR10851:SF3">
    <property type="entry name" value="PYRIDOXINE_PYRIDOXAMINE 5'-PHOSPHATE OXIDASE 2"/>
    <property type="match status" value="1"/>
</dbReference>
<dbReference type="Proteomes" id="UP000197596">
    <property type="component" value="Unassembled WGS sequence"/>
</dbReference>
<dbReference type="SUPFAM" id="SSF50475">
    <property type="entry name" value="FMN-binding split barrel"/>
    <property type="match status" value="1"/>
</dbReference>
<comment type="cofactor">
    <cofactor evidence="1">
        <name>FMN</name>
        <dbReference type="ChEBI" id="CHEBI:58210"/>
    </cofactor>
</comment>
<dbReference type="InterPro" id="IPR000659">
    <property type="entry name" value="Pyridox_Oxase"/>
</dbReference>
<dbReference type="RefSeq" id="WP_088751988.1">
    <property type="nucleotide sequence ID" value="NZ_NJGU01000009.1"/>
</dbReference>
<dbReference type="InterPro" id="IPR012349">
    <property type="entry name" value="Split_barrel_FMN-bd"/>
</dbReference>
<evidence type="ECO:0000259" key="5">
    <source>
        <dbReference type="Pfam" id="PF12766"/>
    </source>
</evidence>
<dbReference type="GO" id="GO:0004733">
    <property type="term" value="F:pyridoxamine phosphate oxidase activity"/>
    <property type="evidence" value="ECO:0007669"/>
    <property type="project" value="InterPro"/>
</dbReference>
<dbReference type="AlphaFoldDB" id="A0A246WNI4"/>
<name>A0A246WNI4_9BURK</name>
<evidence type="ECO:0000256" key="3">
    <source>
        <dbReference type="ARBA" id="ARBA00022643"/>
    </source>
</evidence>
<evidence type="ECO:0000256" key="2">
    <source>
        <dbReference type="ARBA" id="ARBA00022630"/>
    </source>
</evidence>
<evidence type="ECO:0000256" key="4">
    <source>
        <dbReference type="ARBA" id="ARBA00023002"/>
    </source>
</evidence>
<dbReference type="PANTHER" id="PTHR10851">
    <property type="entry name" value="PYRIDOXINE-5-PHOSPHATE OXIDASE"/>
    <property type="match status" value="1"/>
</dbReference>
<keyword evidence="3" id="KW-0288">FMN</keyword>
<evidence type="ECO:0000313" key="6">
    <source>
        <dbReference type="EMBL" id="OWY27908.1"/>
    </source>
</evidence>
<dbReference type="GO" id="GO:0008615">
    <property type="term" value="P:pyridoxine biosynthetic process"/>
    <property type="evidence" value="ECO:0007669"/>
    <property type="project" value="InterPro"/>
</dbReference>
<gene>
    <name evidence="6" type="ORF">CEJ42_17660</name>
</gene>
<organism evidence="6 7">
    <name type="scientific">Herbaspirillum robiniae</name>
    <dbReference type="NCBI Taxonomy" id="2014887"/>
    <lineage>
        <taxon>Bacteria</taxon>
        <taxon>Pseudomonadati</taxon>
        <taxon>Pseudomonadota</taxon>
        <taxon>Betaproteobacteria</taxon>
        <taxon>Burkholderiales</taxon>
        <taxon>Oxalobacteraceae</taxon>
        <taxon>Herbaspirillum</taxon>
    </lineage>
</organism>
<feature type="domain" description="Pyridoxamine 5'-phosphate oxidase Alr4036 family FMN-binding" evidence="5">
    <location>
        <begin position="14"/>
        <end position="101"/>
    </location>
</feature>
<comment type="caution">
    <text evidence="6">The sequence shown here is derived from an EMBL/GenBank/DDBJ whole genome shotgun (WGS) entry which is preliminary data.</text>
</comment>
<dbReference type="Gene3D" id="2.30.110.10">
    <property type="entry name" value="Electron Transport, Fmn-binding Protein, Chain A"/>
    <property type="match status" value="1"/>
</dbReference>
<dbReference type="Pfam" id="PF12766">
    <property type="entry name" value="Pyridox_oxase_2"/>
    <property type="match status" value="1"/>
</dbReference>
<dbReference type="GO" id="GO:0010181">
    <property type="term" value="F:FMN binding"/>
    <property type="evidence" value="ECO:0007669"/>
    <property type="project" value="InterPro"/>
</dbReference>
<keyword evidence="2" id="KW-0285">Flavoprotein</keyword>